<keyword evidence="1" id="KW-1133">Transmembrane helix</keyword>
<evidence type="ECO:0000259" key="2">
    <source>
        <dbReference type="Pfam" id="PF01957"/>
    </source>
</evidence>
<dbReference type="InterPro" id="IPR002810">
    <property type="entry name" value="NfeD-like_C"/>
</dbReference>
<sequence>MAQSTLWWLLAGAAVAVELATGTFYLLMLALGLAAGALAAHAGADTTVQLVTAALVGGGAVGGWHWSRGRRPAGPPAAANPDVNLDVGEIVHVEAWDPEGSAQVRYRGATWTVTAAPGSTLQPGRHRVREVVGNRLVVEKA</sequence>
<evidence type="ECO:0000256" key="1">
    <source>
        <dbReference type="SAM" id="Phobius"/>
    </source>
</evidence>
<dbReference type="RefSeq" id="WP_135248203.1">
    <property type="nucleotide sequence ID" value="NZ_SMLK01000001.1"/>
</dbReference>
<name>A0A4Z0C9C0_9BURK</name>
<dbReference type="EMBL" id="SMLK01000001">
    <property type="protein sequence ID" value="TFZ08266.1"/>
    <property type="molecule type" value="Genomic_DNA"/>
</dbReference>
<reference evidence="3 4" key="1">
    <citation type="submission" date="2019-03" db="EMBL/GenBank/DDBJ databases">
        <title>Ramlibacter sp. 18x22-1, whole genome shotgun sequence.</title>
        <authorList>
            <person name="Zhang X."/>
            <person name="Feng G."/>
            <person name="Zhu H."/>
        </authorList>
    </citation>
    <scope>NUCLEOTIDE SEQUENCE [LARGE SCALE GENOMIC DNA]</scope>
    <source>
        <strain evidence="3 4">18x22-1</strain>
    </source>
</reference>
<dbReference type="Pfam" id="PF01957">
    <property type="entry name" value="NfeD"/>
    <property type="match status" value="1"/>
</dbReference>
<dbReference type="Proteomes" id="UP000297839">
    <property type="component" value="Unassembled WGS sequence"/>
</dbReference>
<feature type="transmembrane region" description="Helical" evidence="1">
    <location>
        <begin position="7"/>
        <end position="40"/>
    </location>
</feature>
<dbReference type="OrthoDB" id="5654021at2"/>
<protein>
    <submittedName>
        <fullName evidence="3">NfeD family protein</fullName>
    </submittedName>
</protein>
<feature type="domain" description="NfeD-like C-terminal" evidence="2">
    <location>
        <begin position="84"/>
        <end position="140"/>
    </location>
</feature>
<keyword evidence="4" id="KW-1185">Reference proteome</keyword>
<comment type="caution">
    <text evidence="3">The sequence shown here is derived from an EMBL/GenBank/DDBJ whole genome shotgun (WGS) entry which is preliminary data.</text>
</comment>
<dbReference type="AlphaFoldDB" id="A0A4Z0C9C0"/>
<dbReference type="Gene3D" id="2.40.50.140">
    <property type="entry name" value="Nucleic acid-binding proteins"/>
    <property type="match status" value="1"/>
</dbReference>
<gene>
    <name evidence="3" type="ORF">EZ216_03645</name>
</gene>
<evidence type="ECO:0000313" key="4">
    <source>
        <dbReference type="Proteomes" id="UP000297839"/>
    </source>
</evidence>
<keyword evidence="1" id="KW-0812">Transmembrane</keyword>
<evidence type="ECO:0000313" key="3">
    <source>
        <dbReference type="EMBL" id="TFZ08266.1"/>
    </source>
</evidence>
<keyword evidence="1" id="KW-0472">Membrane</keyword>
<accession>A0A4Z0C9C0</accession>
<dbReference type="InterPro" id="IPR012340">
    <property type="entry name" value="NA-bd_OB-fold"/>
</dbReference>
<organism evidence="3 4">
    <name type="scientific">Ramlibacter humi</name>
    <dbReference type="NCBI Taxonomy" id="2530451"/>
    <lineage>
        <taxon>Bacteria</taxon>
        <taxon>Pseudomonadati</taxon>
        <taxon>Pseudomonadota</taxon>
        <taxon>Betaproteobacteria</taxon>
        <taxon>Burkholderiales</taxon>
        <taxon>Comamonadaceae</taxon>
        <taxon>Ramlibacter</taxon>
    </lineage>
</organism>
<feature type="transmembrane region" description="Helical" evidence="1">
    <location>
        <begin position="46"/>
        <end position="66"/>
    </location>
</feature>
<proteinExistence type="predicted"/>